<dbReference type="Proteomes" id="UP000177596">
    <property type="component" value="Unassembled WGS sequence"/>
</dbReference>
<feature type="domain" description="NAD-dependent epimerase/dehydratase" evidence="2">
    <location>
        <begin position="3"/>
        <end position="243"/>
    </location>
</feature>
<organism evidence="3 4">
    <name type="scientific">Candidatus Woesebacteria bacterium RIFOXYD1_FULL_43_18</name>
    <dbReference type="NCBI Taxonomy" id="1802551"/>
    <lineage>
        <taxon>Bacteria</taxon>
        <taxon>Candidatus Woeseibacteriota</taxon>
    </lineage>
</organism>
<reference evidence="3 4" key="1">
    <citation type="journal article" date="2016" name="Nat. Commun.">
        <title>Thousands of microbial genomes shed light on interconnected biogeochemical processes in an aquifer system.</title>
        <authorList>
            <person name="Anantharaman K."/>
            <person name="Brown C.T."/>
            <person name="Hug L.A."/>
            <person name="Sharon I."/>
            <person name="Castelle C.J."/>
            <person name="Probst A.J."/>
            <person name="Thomas B.C."/>
            <person name="Singh A."/>
            <person name="Wilkins M.J."/>
            <person name="Karaoz U."/>
            <person name="Brodie E.L."/>
            <person name="Williams K.H."/>
            <person name="Hubbard S.S."/>
            <person name="Banfield J.F."/>
        </authorList>
    </citation>
    <scope>NUCLEOTIDE SEQUENCE [LARGE SCALE GENOMIC DNA]</scope>
</reference>
<dbReference type="InterPro" id="IPR001509">
    <property type="entry name" value="Epimerase_deHydtase"/>
</dbReference>
<dbReference type="InterPro" id="IPR036291">
    <property type="entry name" value="NAD(P)-bd_dom_sf"/>
</dbReference>
<evidence type="ECO:0000259" key="2">
    <source>
        <dbReference type="Pfam" id="PF01370"/>
    </source>
</evidence>
<dbReference type="Gene3D" id="3.40.50.720">
    <property type="entry name" value="NAD(P)-binding Rossmann-like Domain"/>
    <property type="match status" value="1"/>
</dbReference>
<protein>
    <recommendedName>
        <fullName evidence="2">NAD-dependent epimerase/dehydratase domain-containing protein</fullName>
    </recommendedName>
</protein>
<evidence type="ECO:0000256" key="1">
    <source>
        <dbReference type="ARBA" id="ARBA00023027"/>
    </source>
</evidence>
<proteinExistence type="predicted"/>
<dbReference type="SUPFAM" id="SSF51735">
    <property type="entry name" value="NAD(P)-binding Rossmann-fold domains"/>
    <property type="match status" value="1"/>
</dbReference>
<dbReference type="EMBL" id="MGIL01000022">
    <property type="protein sequence ID" value="OGM87703.1"/>
    <property type="molecule type" value="Genomic_DNA"/>
</dbReference>
<dbReference type="PRINTS" id="PR01713">
    <property type="entry name" value="NUCEPIMERASE"/>
</dbReference>
<comment type="caution">
    <text evidence="3">The sequence shown here is derived from an EMBL/GenBank/DDBJ whole genome shotgun (WGS) entry which is preliminary data.</text>
</comment>
<dbReference type="AlphaFoldDB" id="A0A1F8DGH5"/>
<gene>
    <name evidence="3" type="ORF">A2573_00335</name>
</gene>
<evidence type="ECO:0000313" key="3">
    <source>
        <dbReference type="EMBL" id="OGM87703.1"/>
    </source>
</evidence>
<dbReference type="PANTHER" id="PTHR43574">
    <property type="entry name" value="EPIMERASE-RELATED"/>
    <property type="match status" value="1"/>
</dbReference>
<accession>A0A1F8DGH5</accession>
<evidence type="ECO:0000313" key="4">
    <source>
        <dbReference type="Proteomes" id="UP000177596"/>
    </source>
</evidence>
<sequence length="316" mass="35314">MKILVTGGAGFIGSSLIEELLKKGDKVTCVDNFSDYYDILFKKENIRRLKNKRLRVLNVDIEDRARLMRLLKGLHFDKVVHLAARVGVRNSLKNPDLYIKTNVTGTLNVLEAAREMGVKDVVFAGSSSVYGNDEPIPSKEDAPCLKPLNPYAMSKRSAELLCYTYHMIYGLNVTILRFFTVYGPKGRPDMSPYIFTQSLLTGKKINLNGDGRATRDFTNIKDIVRGITLALAKPFGYEIINLGASRPVSIKKFISVLEKITGKKAKIKYLPSLSGESRNTYADTSKAKKLLGFESKITLEAGLTEFVDWFKANRLG</sequence>
<dbReference type="Pfam" id="PF01370">
    <property type="entry name" value="Epimerase"/>
    <property type="match status" value="1"/>
</dbReference>
<keyword evidence="1" id="KW-0520">NAD</keyword>
<name>A0A1F8DGH5_9BACT</name>